<name>A0A4U1MLI0_9BACL</name>
<dbReference type="InterPro" id="IPR036390">
    <property type="entry name" value="WH_DNA-bd_sf"/>
</dbReference>
<dbReference type="Gene3D" id="3.40.190.10">
    <property type="entry name" value="Periplasmic binding protein-like II"/>
    <property type="match status" value="2"/>
</dbReference>
<dbReference type="PANTHER" id="PTHR30419">
    <property type="entry name" value="HTH-TYPE TRANSCRIPTIONAL REGULATOR YBHD"/>
    <property type="match status" value="1"/>
</dbReference>
<dbReference type="InterPro" id="IPR036388">
    <property type="entry name" value="WH-like_DNA-bd_sf"/>
</dbReference>
<comment type="caution">
    <text evidence="6">The sequence shown here is derived from an EMBL/GenBank/DDBJ whole genome shotgun (WGS) entry which is preliminary data.</text>
</comment>
<dbReference type="EMBL" id="SWFM01000001">
    <property type="protein sequence ID" value="TKD72349.1"/>
    <property type="molecule type" value="Genomic_DNA"/>
</dbReference>
<reference evidence="6 7" key="1">
    <citation type="submission" date="2019-04" db="EMBL/GenBank/DDBJ databases">
        <title>Genome sequence of Bacillus hwajinpoensis strain Y2.</title>
        <authorList>
            <person name="Fair J.L."/>
            <person name="Maclea K.S."/>
        </authorList>
    </citation>
    <scope>NUCLEOTIDE SEQUENCE [LARGE SCALE GENOMIC DNA]</scope>
    <source>
        <strain evidence="6 7">Y2</strain>
    </source>
</reference>
<evidence type="ECO:0000256" key="2">
    <source>
        <dbReference type="ARBA" id="ARBA00023015"/>
    </source>
</evidence>
<evidence type="ECO:0000259" key="5">
    <source>
        <dbReference type="PROSITE" id="PS50931"/>
    </source>
</evidence>
<dbReference type="PROSITE" id="PS50931">
    <property type="entry name" value="HTH_LYSR"/>
    <property type="match status" value="1"/>
</dbReference>
<dbReference type="Pfam" id="PF00126">
    <property type="entry name" value="HTH_1"/>
    <property type="match status" value="1"/>
</dbReference>
<dbReference type="AlphaFoldDB" id="A0A4U1MLI0"/>
<evidence type="ECO:0000256" key="3">
    <source>
        <dbReference type="ARBA" id="ARBA00023125"/>
    </source>
</evidence>
<dbReference type="PRINTS" id="PR00039">
    <property type="entry name" value="HTHLYSR"/>
</dbReference>
<gene>
    <name evidence="6" type="ORF">FBF83_06100</name>
</gene>
<comment type="similarity">
    <text evidence="1">Belongs to the LysR transcriptional regulatory family.</text>
</comment>
<protein>
    <submittedName>
        <fullName evidence="6">LysR family transcriptional regulator</fullName>
    </submittedName>
</protein>
<dbReference type="PANTHER" id="PTHR30419:SF8">
    <property type="entry name" value="NITROGEN ASSIMILATION TRANSCRIPTIONAL ACTIVATOR-RELATED"/>
    <property type="match status" value="1"/>
</dbReference>
<dbReference type="OrthoDB" id="9785745at2"/>
<dbReference type="CDD" id="cd05466">
    <property type="entry name" value="PBP2_LTTR_substrate"/>
    <property type="match status" value="1"/>
</dbReference>
<dbReference type="GO" id="GO:0005829">
    <property type="term" value="C:cytosol"/>
    <property type="evidence" value="ECO:0007669"/>
    <property type="project" value="TreeGrafter"/>
</dbReference>
<evidence type="ECO:0000256" key="4">
    <source>
        <dbReference type="ARBA" id="ARBA00023163"/>
    </source>
</evidence>
<dbReference type="GO" id="GO:0003677">
    <property type="term" value="F:DNA binding"/>
    <property type="evidence" value="ECO:0007669"/>
    <property type="project" value="UniProtKB-KW"/>
</dbReference>
<dbReference type="SUPFAM" id="SSF53850">
    <property type="entry name" value="Periplasmic binding protein-like II"/>
    <property type="match status" value="1"/>
</dbReference>
<keyword evidence="2" id="KW-0805">Transcription regulation</keyword>
<dbReference type="Proteomes" id="UP000310541">
    <property type="component" value="Unassembled WGS sequence"/>
</dbReference>
<feature type="domain" description="HTH lysR-type" evidence="5">
    <location>
        <begin position="26"/>
        <end position="83"/>
    </location>
</feature>
<organism evidence="6 7">
    <name type="scientific">Guptibacillus hwajinpoensis</name>
    <dbReference type="NCBI Taxonomy" id="208199"/>
    <lineage>
        <taxon>Bacteria</taxon>
        <taxon>Bacillati</taxon>
        <taxon>Bacillota</taxon>
        <taxon>Bacilli</taxon>
        <taxon>Bacillales</taxon>
        <taxon>Guptibacillaceae</taxon>
        <taxon>Guptibacillus</taxon>
    </lineage>
</organism>
<evidence type="ECO:0000313" key="7">
    <source>
        <dbReference type="Proteomes" id="UP000310541"/>
    </source>
</evidence>
<dbReference type="GO" id="GO:0003700">
    <property type="term" value="F:DNA-binding transcription factor activity"/>
    <property type="evidence" value="ECO:0007669"/>
    <property type="project" value="InterPro"/>
</dbReference>
<dbReference type="InterPro" id="IPR000847">
    <property type="entry name" value="LysR_HTH_N"/>
</dbReference>
<sequence length="326" mass="37039">MRFLQLNNIIKDITTISNFNRWGVSVEINQLKAFDHVVRLGSFSKAARYLDVSQPTISLRVKELEKSIGGSLFERVGKRMELSDLGKGFLPYARQALDVLVIGAERAQAIKEGKSGQITIGTLPTFTTGLFSSTISSMHETYPEIQLVIHTGHNQQIIEMLYDGFIKMGLITYPFFNSDLKNLHLIKEPLLLVAHKNHPISKWNERSYTVEEVFTHSKPYILTDWSEESKHWQKTHLSFGIDSIELPPATALDFVRRGKGVALLTEAIVQDLLDQEALVKLQPVNFPEIYRWVALVSLEREASLTPAAQRLLETIRSNDQKSFFLE</sequence>
<keyword evidence="3" id="KW-0238">DNA-binding</keyword>
<evidence type="ECO:0000313" key="6">
    <source>
        <dbReference type="EMBL" id="TKD72349.1"/>
    </source>
</evidence>
<evidence type="ECO:0000256" key="1">
    <source>
        <dbReference type="ARBA" id="ARBA00009437"/>
    </source>
</evidence>
<proteinExistence type="inferred from homology"/>
<dbReference type="InterPro" id="IPR050950">
    <property type="entry name" value="HTH-type_LysR_regulators"/>
</dbReference>
<dbReference type="FunFam" id="1.10.10.10:FF:000001">
    <property type="entry name" value="LysR family transcriptional regulator"/>
    <property type="match status" value="1"/>
</dbReference>
<accession>A0A4U1MLI0</accession>
<dbReference type="Pfam" id="PF03466">
    <property type="entry name" value="LysR_substrate"/>
    <property type="match status" value="1"/>
</dbReference>
<keyword evidence="4" id="KW-0804">Transcription</keyword>
<dbReference type="Gene3D" id="1.10.10.10">
    <property type="entry name" value="Winged helix-like DNA-binding domain superfamily/Winged helix DNA-binding domain"/>
    <property type="match status" value="1"/>
</dbReference>
<dbReference type="InterPro" id="IPR005119">
    <property type="entry name" value="LysR_subst-bd"/>
</dbReference>
<dbReference type="SUPFAM" id="SSF46785">
    <property type="entry name" value="Winged helix' DNA-binding domain"/>
    <property type="match status" value="1"/>
</dbReference>